<evidence type="ECO:0000313" key="2">
    <source>
        <dbReference type="EMBL" id="KAJ4841836.1"/>
    </source>
</evidence>
<organism evidence="2 3">
    <name type="scientific">Turnera subulata</name>
    <dbReference type="NCBI Taxonomy" id="218843"/>
    <lineage>
        <taxon>Eukaryota</taxon>
        <taxon>Viridiplantae</taxon>
        <taxon>Streptophyta</taxon>
        <taxon>Embryophyta</taxon>
        <taxon>Tracheophyta</taxon>
        <taxon>Spermatophyta</taxon>
        <taxon>Magnoliopsida</taxon>
        <taxon>eudicotyledons</taxon>
        <taxon>Gunneridae</taxon>
        <taxon>Pentapetalae</taxon>
        <taxon>rosids</taxon>
        <taxon>fabids</taxon>
        <taxon>Malpighiales</taxon>
        <taxon>Passifloraceae</taxon>
        <taxon>Turnera</taxon>
    </lineage>
</organism>
<keyword evidence="1" id="KW-1133">Transmembrane helix</keyword>
<dbReference type="Proteomes" id="UP001141552">
    <property type="component" value="Unassembled WGS sequence"/>
</dbReference>
<keyword evidence="1" id="KW-0812">Transmembrane</keyword>
<dbReference type="AlphaFoldDB" id="A0A9Q0G4Q3"/>
<reference evidence="2" key="1">
    <citation type="submission" date="2022-02" db="EMBL/GenBank/DDBJ databases">
        <authorList>
            <person name="Henning P.M."/>
            <person name="McCubbin A.G."/>
            <person name="Shore J.S."/>
        </authorList>
    </citation>
    <scope>NUCLEOTIDE SEQUENCE</scope>
    <source>
        <strain evidence="2">F60SS</strain>
        <tissue evidence="2">Leaves</tissue>
    </source>
</reference>
<accession>A0A9Q0G4Q3</accession>
<name>A0A9Q0G4Q3_9ROSI</name>
<keyword evidence="3" id="KW-1185">Reference proteome</keyword>
<protein>
    <submittedName>
        <fullName evidence="2">Uncharacterized protein</fullName>
    </submittedName>
</protein>
<gene>
    <name evidence="2" type="ORF">Tsubulata_016305</name>
</gene>
<feature type="transmembrane region" description="Helical" evidence="1">
    <location>
        <begin position="39"/>
        <end position="62"/>
    </location>
</feature>
<comment type="caution">
    <text evidence="2">The sequence shown here is derived from an EMBL/GenBank/DDBJ whole genome shotgun (WGS) entry which is preliminary data.</text>
</comment>
<dbReference type="EMBL" id="JAKUCV010002672">
    <property type="protein sequence ID" value="KAJ4841836.1"/>
    <property type="molecule type" value="Genomic_DNA"/>
</dbReference>
<evidence type="ECO:0000256" key="1">
    <source>
        <dbReference type="SAM" id="Phobius"/>
    </source>
</evidence>
<proteinExistence type="predicted"/>
<reference evidence="2" key="2">
    <citation type="journal article" date="2023" name="Plants (Basel)">
        <title>Annotation of the Turnera subulata (Passifloraceae) Draft Genome Reveals the S-Locus Evolved after the Divergence of Turneroideae from Passifloroideae in a Stepwise Manner.</title>
        <authorList>
            <person name="Henning P.M."/>
            <person name="Roalson E.H."/>
            <person name="Mir W."/>
            <person name="McCubbin A.G."/>
            <person name="Shore J.S."/>
        </authorList>
    </citation>
    <scope>NUCLEOTIDE SEQUENCE</scope>
    <source>
        <strain evidence="2">F60SS</strain>
    </source>
</reference>
<sequence length="204" mass="22236">MCFTRFAPLRNVTPPLLQAQARRQASNDARWRRFSKQRLSLATAGLVLGAAVMVTFLSSFVFRARTEDGSLALADLAGSDAMWPSWPRILFSSRQLKLQATSTFVKLTNLVSGISPRGWASIGFFCSDDSATLSGSLAIGADRGLEIFYSLSPAMLERSVSWQLPRADRVSLVLAAANEVCKAFGFDSSRSNSGGFHLRSLVCF</sequence>
<keyword evidence="1" id="KW-0472">Membrane</keyword>
<evidence type="ECO:0000313" key="3">
    <source>
        <dbReference type="Proteomes" id="UP001141552"/>
    </source>
</evidence>